<dbReference type="InterPro" id="IPR003313">
    <property type="entry name" value="AraC-bd"/>
</dbReference>
<evidence type="ECO:0000313" key="5">
    <source>
        <dbReference type="EMBL" id="MFD2700619.1"/>
    </source>
</evidence>
<keyword evidence="2" id="KW-0238">DNA-binding</keyword>
<dbReference type="InterPro" id="IPR018062">
    <property type="entry name" value="HTH_AraC-typ_CS"/>
</dbReference>
<dbReference type="Proteomes" id="UP001597540">
    <property type="component" value="Unassembled WGS sequence"/>
</dbReference>
<dbReference type="Pfam" id="PF12833">
    <property type="entry name" value="HTH_18"/>
    <property type="match status" value="1"/>
</dbReference>
<proteinExistence type="predicted"/>
<reference evidence="6" key="1">
    <citation type="journal article" date="2019" name="Int. J. Syst. Evol. Microbiol.">
        <title>The Global Catalogue of Microorganisms (GCM) 10K type strain sequencing project: providing services to taxonomists for standard genome sequencing and annotation.</title>
        <authorList>
            <consortium name="The Broad Institute Genomics Platform"/>
            <consortium name="The Broad Institute Genome Sequencing Center for Infectious Disease"/>
            <person name="Wu L."/>
            <person name="Ma J."/>
        </authorList>
    </citation>
    <scope>NUCLEOTIDE SEQUENCE [LARGE SCALE GENOMIC DNA]</scope>
    <source>
        <strain evidence="6">KCTC 33849</strain>
    </source>
</reference>
<dbReference type="RefSeq" id="WP_090727109.1">
    <property type="nucleotide sequence ID" value="NZ_JBHUMJ010000002.1"/>
</dbReference>
<dbReference type="PRINTS" id="PR00032">
    <property type="entry name" value="HTHARAC"/>
</dbReference>
<dbReference type="Gene3D" id="2.60.120.10">
    <property type="entry name" value="Jelly Rolls"/>
    <property type="match status" value="1"/>
</dbReference>
<comment type="caution">
    <text evidence="5">The sequence shown here is derived from an EMBL/GenBank/DDBJ whole genome shotgun (WGS) entry which is preliminary data.</text>
</comment>
<dbReference type="InterPro" id="IPR014710">
    <property type="entry name" value="RmlC-like_jellyroll"/>
</dbReference>
<evidence type="ECO:0000256" key="3">
    <source>
        <dbReference type="ARBA" id="ARBA00023163"/>
    </source>
</evidence>
<evidence type="ECO:0000256" key="1">
    <source>
        <dbReference type="ARBA" id="ARBA00023015"/>
    </source>
</evidence>
<name>A0ABW5SN30_9BACL</name>
<evidence type="ECO:0000313" key="6">
    <source>
        <dbReference type="Proteomes" id="UP001597540"/>
    </source>
</evidence>
<keyword evidence="6" id="KW-1185">Reference proteome</keyword>
<dbReference type="Gene3D" id="1.10.10.60">
    <property type="entry name" value="Homeodomain-like"/>
    <property type="match status" value="2"/>
</dbReference>
<keyword evidence="1" id="KW-0805">Transcription regulation</keyword>
<feature type="domain" description="HTH araC/xylS-type" evidence="4">
    <location>
        <begin position="184"/>
        <end position="282"/>
    </location>
</feature>
<dbReference type="EMBL" id="JBHUMJ010000002">
    <property type="protein sequence ID" value="MFD2700619.1"/>
    <property type="molecule type" value="Genomic_DNA"/>
</dbReference>
<dbReference type="PANTHER" id="PTHR43280:SF28">
    <property type="entry name" value="HTH-TYPE TRANSCRIPTIONAL ACTIVATOR RHAS"/>
    <property type="match status" value="1"/>
</dbReference>
<evidence type="ECO:0000256" key="2">
    <source>
        <dbReference type="ARBA" id="ARBA00023125"/>
    </source>
</evidence>
<evidence type="ECO:0000259" key="4">
    <source>
        <dbReference type="PROSITE" id="PS01124"/>
    </source>
</evidence>
<dbReference type="InterPro" id="IPR018060">
    <property type="entry name" value="HTH_AraC"/>
</dbReference>
<dbReference type="PANTHER" id="PTHR43280">
    <property type="entry name" value="ARAC-FAMILY TRANSCRIPTIONAL REGULATOR"/>
    <property type="match status" value="1"/>
</dbReference>
<dbReference type="InterPro" id="IPR020449">
    <property type="entry name" value="Tscrpt_reg_AraC-type_HTH"/>
</dbReference>
<dbReference type="PROSITE" id="PS01124">
    <property type="entry name" value="HTH_ARAC_FAMILY_2"/>
    <property type="match status" value="1"/>
</dbReference>
<dbReference type="SUPFAM" id="SSF51215">
    <property type="entry name" value="Regulatory protein AraC"/>
    <property type="match status" value="1"/>
</dbReference>
<dbReference type="SUPFAM" id="SSF46689">
    <property type="entry name" value="Homeodomain-like"/>
    <property type="match status" value="2"/>
</dbReference>
<protein>
    <submittedName>
        <fullName evidence="5">AraC family transcriptional regulator</fullName>
    </submittedName>
</protein>
<dbReference type="PROSITE" id="PS00041">
    <property type="entry name" value="HTH_ARAC_FAMILY_1"/>
    <property type="match status" value="1"/>
</dbReference>
<accession>A0ABW5SN30</accession>
<dbReference type="InterPro" id="IPR037923">
    <property type="entry name" value="HTH-like"/>
</dbReference>
<sequence>MGVPTFLETGHMTEGFPIRVIHTGDQFNYAAHWHEEVEMVFVKGNYGRIGVNSSIYELQKGDVLVIKPGDVHCFLPGTQNLTIILFRMELFTSSFIEDTDWLGMKQLFNKTTVIPASTCKERALGEYLSALSAEESNRQAGYKWAMIARLYDFIVQLLRTIDPSEDSDALNWQITTSKKFEFIEGVCEYLEEHYAENIKLDQVADHIKFSKFYVCKLFKDIKGITLMEYLNHFRIIKSEWALLFSEDSILDIAVSHGFNNINSFNRLFKKYNNCTPSDFRKKHKTNNAKYEG</sequence>
<organism evidence="5 6">
    <name type="scientific">Paenibacillus shunpengii</name>
    <dbReference type="NCBI Taxonomy" id="2054424"/>
    <lineage>
        <taxon>Bacteria</taxon>
        <taxon>Bacillati</taxon>
        <taxon>Bacillota</taxon>
        <taxon>Bacilli</taxon>
        <taxon>Bacillales</taxon>
        <taxon>Paenibacillaceae</taxon>
        <taxon>Paenibacillus</taxon>
    </lineage>
</organism>
<gene>
    <name evidence="5" type="ORF">ACFSVM_09055</name>
</gene>
<dbReference type="SMART" id="SM00342">
    <property type="entry name" value="HTH_ARAC"/>
    <property type="match status" value="1"/>
</dbReference>
<dbReference type="Pfam" id="PF02311">
    <property type="entry name" value="AraC_binding"/>
    <property type="match status" value="1"/>
</dbReference>
<keyword evidence="3" id="KW-0804">Transcription</keyword>
<dbReference type="InterPro" id="IPR009057">
    <property type="entry name" value="Homeodomain-like_sf"/>
</dbReference>